<keyword evidence="10" id="KW-0067">ATP-binding</keyword>
<dbReference type="Gene3D" id="3.30.565.10">
    <property type="entry name" value="Histidine kinase-like ATPase, C-terminal domain"/>
    <property type="match status" value="1"/>
</dbReference>
<dbReference type="AlphaFoldDB" id="A0A1I1PZK1"/>
<evidence type="ECO:0000259" key="20">
    <source>
        <dbReference type="PROSITE" id="PS50110"/>
    </source>
</evidence>
<proteinExistence type="predicted"/>
<dbReference type="InterPro" id="IPR004358">
    <property type="entry name" value="Sig_transdc_His_kin-like_C"/>
</dbReference>
<dbReference type="PANTHER" id="PTHR45339">
    <property type="entry name" value="HYBRID SIGNAL TRANSDUCTION HISTIDINE KINASE J"/>
    <property type="match status" value="1"/>
</dbReference>
<feature type="transmembrane region" description="Helical" evidence="18">
    <location>
        <begin position="174"/>
        <end position="195"/>
    </location>
</feature>
<feature type="domain" description="PAC" evidence="22">
    <location>
        <begin position="286"/>
        <end position="338"/>
    </location>
</feature>
<comment type="subunit">
    <text evidence="14">At low DSF concentrations, interacts with RpfF.</text>
</comment>
<evidence type="ECO:0000259" key="23">
    <source>
        <dbReference type="PROSITE" id="PS50894"/>
    </source>
</evidence>
<dbReference type="Pfam" id="PF08448">
    <property type="entry name" value="PAS_4"/>
    <property type="match status" value="1"/>
</dbReference>
<dbReference type="CDD" id="cd17546">
    <property type="entry name" value="REC_hyHK_CKI1_RcsC-like"/>
    <property type="match status" value="1"/>
</dbReference>
<dbReference type="InterPro" id="IPR001789">
    <property type="entry name" value="Sig_transdc_resp-reg_receiver"/>
</dbReference>
<keyword evidence="6" id="KW-0808">Transferase</keyword>
<evidence type="ECO:0000256" key="9">
    <source>
        <dbReference type="ARBA" id="ARBA00022777"/>
    </source>
</evidence>
<dbReference type="SUPFAM" id="SSF52172">
    <property type="entry name" value="CheY-like"/>
    <property type="match status" value="1"/>
</dbReference>
<evidence type="ECO:0000313" key="25">
    <source>
        <dbReference type="Proteomes" id="UP000198598"/>
    </source>
</evidence>
<dbReference type="Pfam" id="PF02518">
    <property type="entry name" value="HATPase_c"/>
    <property type="match status" value="1"/>
</dbReference>
<feature type="modified residue" description="Phosphohistidine" evidence="16">
    <location>
        <position position="790"/>
    </location>
</feature>
<dbReference type="PANTHER" id="PTHR45339:SF1">
    <property type="entry name" value="HYBRID SIGNAL TRANSDUCTION HISTIDINE KINASE J"/>
    <property type="match status" value="1"/>
</dbReference>
<dbReference type="EC" id="2.7.13.3" evidence="3"/>
<feature type="domain" description="Histidine kinase" evidence="19">
    <location>
        <begin position="356"/>
        <end position="577"/>
    </location>
</feature>
<dbReference type="Pfam" id="PF05227">
    <property type="entry name" value="CHASE3"/>
    <property type="match status" value="1"/>
</dbReference>
<dbReference type="STRING" id="662367.SAMN05216167_103404"/>
<dbReference type="GO" id="GO:0005886">
    <property type="term" value="C:plasma membrane"/>
    <property type="evidence" value="ECO:0007669"/>
    <property type="project" value="UniProtKB-SubCell"/>
</dbReference>
<evidence type="ECO:0000256" key="3">
    <source>
        <dbReference type="ARBA" id="ARBA00012438"/>
    </source>
</evidence>
<dbReference type="InterPro" id="IPR000014">
    <property type="entry name" value="PAS"/>
</dbReference>
<keyword evidence="5 17" id="KW-0597">Phosphoprotein</keyword>
<keyword evidence="11 18" id="KW-1133">Transmembrane helix</keyword>
<dbReference type="GO" id="GO:0005524">
    <property type="term" value="F:ATP binding"/>
    <property type="evidence" value="ECO:0007669"/>
    <property type="project" value="UniProtKB-KW"/>
</dbReference>
<dbReference type="InterPro" id="IPR036097">
    <property type="entry name" value="HisK_dim/P_sf"/>
</dbReference>
<dbReference type="SUPFAM" id="SSF55874">
    <property type="entry name" value="ATPase domain of HSP90 chaperone/DNA topoisomerase II/histidine kinase"/>
    <property type="match status" value="1"/>
</dbReference>
<evidence type="ECO:0000256" key="6">
    <source>
        <dbReference type="ARBA" id="ARBA00022679"/>
    </source>
</evidence>
<dbReference type="SUPFAM" id="SSF55785">
    <property type="entry name" value="PYP-like sensor domain (PAS domain)"/>
    <property type="match status" value="1"/>
</dbReference>
<evidence type="ECO:0000256" key="14">
    <source>
        <dbReference type="ARBA" id="ARBA00064003"/>
    </source>
</evidence>
<dbReference type="InterPro" id="IPR036890">
    <property type="entry name" value="HATPase_C_sf"/>
</dbReference>
<reference evidence="24 25" key="1">
    <citation type="submission" date="2016-10" db="EMBL/GenBank/DDBJ databases">
        <authorList>
            <person name="de Groot N.N."/>
        </authorList>
    </citation>
    <scope>NUCLEOTIDE SEQUENCE [LARGE SCALE GENOMIC DNA]</scope>
    <source>
        <strain evidence="24 25">DSM 26130</strain>
    </source>
</reference>
<dbReference type="InterPro" id="IPR005467">
    <property type="entry name" value="His_kinase_dom"/>
</dbReference>
<dbReference type="SUPFAM" id="SSF47226">
    <property type="entry name" value="Histidine-containing phosphotransfer domain, HPT domain"/>
    <property type="match status" value="1"/>
</dbReference>
<dbReference type="PROSITE" id="PS50113">
    <property type="entry name" value="PAC"/>
    <property type="match status" value="1"/>
</dbReference>
<feature type="modified residue" description="4-aspartylphosphate" evidence="17">
    <location>
        <position position="650"/>
    </location>
</feature>
<dbReference type="InterPro" id="IPR011006">
    <property type="entry name" value="CheY-like_superfamily"/>
</dbReference>
<feature type="domain" description="HPt" evidence="23">
    <location>
        <begin position="751"/>
        <end position="849"/>
    </location>
</feature>
<dbReference type="Proteomes" id="UP000198598">
    <property type="component" value="Unassembled WGS sequence"/>
</dbReference>
<dbReference type="PROSITE" id="PS50109">
    <property type="entry name" value="HIS_KIN"/>
    <property type="match status" value="1"/>
</dbReference>
<evidence type="ECO:0000256" key="1">
    <source>
        <dbReference type="ARBA" id="ARBA00000085"/>
    </source>
</evidence>
<organism evidence="24 25">
    <name type="scientific">Spirosoma endophyticum</name>
    <dbReference type="NCBI Taxonomy" id="662367"/>
    <lineage>
        <taxon>Bacteria</taxon>
        <taxon>Pseudomonadati</taxon>
        <taxon>Bacteroidota</taxon>
        <taxon>Cytophagia</taxon>
        <taxon>Cytophagales</taxon>
        <taxon>Cytophagaceae</taxon>
        <taxon>Spirosoma</taxon>
    </lineage>
</organism>
<evidence type="ECO:0000256" key="7">
    <source>
        <dbReference type="ARBA" id="ARBA00022692"/>
    </source>
</evidence>
<protein>
    <recommendedName>
        <fullName evidence="15">Sensory/regulatory protein RpfC</fullName>
        <ecNumber evidence="3">2.7.13.3</ecNumber>
    </recommendedName>
</protein>
<dbReference type="PROSITE" id="PS50112">
    <property type="entry name" value="PAS"/>
    <property type="match status" value="1"/>
</dbReference>
<dbReference type="SMART" id="SM00387">
    <property type="entry name" value="HATPase_c"/>
    <property type="match status" value="1"/>
</dbReference>
<dbReference type="CDD" id="cd00082">
    <property type="entry name" value="HisKA"/>
    <property type="match status" value="1"/>
</dbReference>
<dbReference type="Gene3D" id="1.20.120.160">
    <property type="entry name" value="HPT domain"/>
    <property type="match status" value="1"/>
</dbReference>
<dbReference type="Gene3D" id="3.30.450.20">
    <property type="entry name" value="PAS domain"/>
    <property type="match status" value="1"/>
</dbReference>
<dbReference type="FunFam" id="1.10.287.130:FF:000002">
    <property type="entry name" value="Two-component osmosensing histidine kinase"/>
    <property type="match status" value="1"/>
</dbReference>
<sequence length="853" mass="95850">MIATGLLITVIIGVNARQTLKQLIKMNNWVVHTHLVLNKTQHLLALLTNLDNDLRAYLLSNNAYFKHDFDRSTEEMKRELKALQALTVDNPIQKKRIQSLDKLLETKLTRSHYLFKTGVVKNGMARLDSIEQLLSISRKFDQVLKATDSYENVLLETRTAQSKRSAEYATISNLIGAITALAMILWAMYLISLALRNSNRINQKLSESEQQLKTLLEAVPVPVVIVDRYGKVYLANGAATQLFSNLKDFDSYAEMTNSVMYYRFPHGEPYPIEQRPTYRALQGEASRVDDLEMRINGKAIQLLCSSSPVYNADGDLEYVVTSSIDISDRVQSLQRLQEAKELAEKAVKLKENFLANMSHEIRTPLNAMLGFSELLGTTVLDDEQKEFIGLIRTAGKNLLTIINDILDISKIEAGMIRLESIPFSIQLLTGSIKTMFQPTAADKNLHLTVETDPDLPPVFLGDPTRLTQILLNLLSNAIKFTKKGGVTLRVEKGESTTESVRVRIIVQDTGIGIESEALPHIFERFQQANNFTTRYYGGTGLGLNIVKSLSELQGGSIIVDSTVGEGSRFTIEIPYLIAKEQINLDQTQRSTGKNPSERDVRVLVVEDNLMNQKLVLQVLKRLGYQAKVADDGQRALDMLQETAFDVILMDIQMPIMDGYETTRQIRSKFDKTVPIIAMTAHALASEQEECLKAGMNDFLSKPFKMEELQQLIRKYLPVTNLAATVTPQNELTAKPLSNFSAKLLLEAVGNDLDLAIELLEIYVSQTPDEIEKLQLALDQQDIATVGKLIHTQKVHTKMLGMSRATQLILDTEALVRKDGDIEGILPLMKQYMIEIKEVLPHITLYLKSMYTTR</sequence>
<dbReference type="PROSITE" id="PS50110">
    <property type="entry name" value="RESPONSE_REGULATORY"/>
    <property type="match status" value="1"/>
</dbReference>
<dbReference type="FunFam" id="3.30.565.10:FF:000010">
    <property type="entry name" value="Sensor histidine kinase RcsC"/>
    <property type="match status" value="1"/>
</dbReference>
<evidence type="ECO:0000256" key="10">
    <source>
        <dbReference type="ARBA" id="ARBA00022840"/>
    </source>
</evidence>
<accession>A0A1I1PZK1</accession>
<dbReference type="InterPro" id="IPR003661">
    <property type="entry name" value="HisK_dim/P_dom"/>
</dbReference>
<evidence type="ECO:0000259" key="21">
    <source>
        <dbReference type="PROSITE" id="PS50112"/>
    </source>
</evidence>
<dbReference type="Pfam" id="PF00072">
    <property type="entry name" value="Response_reg"/>
    <property type="match status" value="1"/>
</dbReference>
<evidence type="ECO:0000256" key="15">
    <source>
        <dbReference type="ARBA" id="ARBA00068150"/>
    </source>
</evidence>
<keyword evidence="12" id="KW-0902">Two-component regulatory system</keyword>
<evidence type="ECO:0000256" key="13">
    <source>
        <dbReference type="ARBA" id="ARBA00023136"/>
    </source>
</evidence>
<dbReference type="SMART" id="SM00448">
    <property type="entry name" value="REC"/>
    <property type="match status" value="1"/>
</dbReference>
<dbReference type="EMBL" id="FOLQ01000003">
    <property type="protein sequence ID" value="SFD12423.1"/>
    <property type="molecule type" value="Genomic_DNA"/>
</dbReference>
<keyword evidence="13 18" id="KW-0472">Membrane</keyword>
<dbReference type="InterPro" id="IPR035965">
    <property type="entry name" value="PAS-like_dom_sf"/>
</dbReference>
<dbReference type="PRINTS" id="PR00344">
    <property type="entry name" value="BCTRLSENSOR"/>
</dbReference>
<dbReference type="CDD" id="cd00130">
    <property type="entry name" value="PAS"/>
    <property type="match status" value="1"/>
</dbReference>
<dbReference type="Pfam" id="PF00512">
    <property type="entry name" value="HisKA"/>
    <property type="match status" value="1"/>
</dbReference>
<keyword evidence="4" id="KW-1003">Cell membrane</keyword>
<dbReference type="Gene3D" id="1.10.287.130">
    <property type="match status" value="1"/>
</dbReference>
<evidence type="ECO:0000256" key="16">
    <source>
        <dbReference type="PROSITE-ProRule" id="PRU00110"/>
    </source>
</evidence>
<dbReference type="InterPro" id="IPR007891">
    <property type="entry name" value="CHASE3"/>
</dbReference>
<keyword evidence="9" id="KW-0418">Kinase</keyword>
<dbReference type="GO" id="GO:0000155">
    <property type="term" value="F:phosphorelay sensor kinase activity"/>
    <property type="evidence" value="ECO:0007669"/>
    <property type="project" value="InterPro"/>
</dbReference>
<evidence type="ECO:0000256" key="17">
    <source>
        <dbReference type="PROSITE-ProRule" id="PRU00169"/>
    </source>
</evidence>
<dbReference type="PROSITE" id="PS50894">
    <property type="entry name" value="HPT"/>
    <property type="match status" value="1"/>
</dbReference>
<evidence type="ECO:0000259" key="22">
    <source>
        <dbReference type="PROSITE" id="PS50113"/>
    </source>
</evidence>
<feature type="domain" description="PAS" evidence="21">
    <location>
        <begin position="208"/>
        <end position="244"/>
    </location>
</feature>
<feature type="domain" description="Response regulatory" evidence="20">
    <location>
        <begin position="601"/>
        <end position="716"/>
    </location>
</feature>
<gene>
    <name evidence="24" type="ORF">SAMN05216167_103404</name>
</gene>
<keyword evidence="8" id="KW-0547">Nucleotide-binding</keyword>
<name>A0A1I1PZK1_9BACT</name>
<dbReference type="InterPro" id="IPR013656">
    <property type="entry name" value="PAS_4"/>
</dbReference>
<evidence type="ECO:0000256" key="5">
    <source>
        <dbReference type="ARBA" id="ARBA00022553"/>
    </source>
</evidence>
<evidence type="ECO:0000256" key="2">
    <source>
        <dbReference type="ARBA" id="ARBA00004651"/>
    </source>
</evidence>
<dbReference type="SUPFAM" id="SSF47384">
    <property type="entry name" value="Homodimeric domain of signal transducing histidine kinase"/>
    <property type="match status" value="1"/>
</dbReference>
<dbReference type="InterPro" id="IPR036641">
    <property type="entry name" value="HPT_dom_sf"/>
</dbReference>
<dbReference type="OrthoDB" id="9781208at2"/>
<evidence type="ECO:0000313" key="24">
    <source>
        <dbReference type="EMBL" id="SFD12423.1"/>
    </source>
</evidence>
<evidence type="ECO:0000256" key="4">
    <source>
        <dbReference type="ARBA" id="ARBA00022475"/>
    </source>
</evidence>
<keyword evidence="25" id="KW-1185">Reference proteome</keyword>
<dbReference type="InterPro" id="IPR008207">
    <property type="entry name" value="Sig_transdc_His_kin_Hpt_dom"/>
</dbReference>
<evidence type="ECO:0000256" key="18">
    <source>
        <dbReference type="SAM" id="Phobius"/>
    </source>
</evidence>
<comment type="subcellular location">
    <subcellularLocation>
        <location evidence="2">Cell membrane</location>
        <topology evidence="2">Multi-pass membrane protein</topology>
    </subcellularLocation>
</comment>
<keyword evidence="7 18" id="KW-0812">Transmembrane</keyword>
<dbReference type="SMART" id="SM00388">
    <property type="entry name" value="HisKA"/>
    <property type="match status" value="1"/>
</dbReference>
<evidence type="ECO:0000256" key="12">
    <source>
        <dbReference type="ARBA" id="ARBA00023012"/>
    </source>
</evidence>
<evidence type="ECO:0000256" key="8">
    <source>
        <dbReference type="ARBA" id="ARBA00022741"/>
    </source>
</evidence>
<dbReference type="Gene3D" id="3.40.50.2300">
    <property type="match status" value="1"/>
</dbReference>
<evidence type="ECO:0000256" key="11">
    <source>
        <dbReference type="ARBA" id="ARBA00022989"/>
    </source>
</evidence>
<comment type="catalytic activity">
    <reaction evidence="1">
        <text>ATP + protein L-histidine = ADP + protein N-phospho-L-histidine.</text>
        <dbReference type="EC" id="2.7.13.3"/>
    </reaction>
</comment>
<evidence type="ECO:0000259" key="19">
    <source>
        <dbReference type="PROSITE" id="PS50109"/>
    </source>
</evidence>
<dbReference type="InterPro" id="IPR000700">
    <property type="entry name" value="PAS-assoc_C"/>
</dbReference>
<dbReference type="CDD" id="cd16922">
    <property type="entry name" value="HATPase_EvgS-ArcB-TorS-like"/>
    <property type="match status" value="1"/>
</dbReference>
<dbReference type="InterPro" id="IPR003594">
    <property type="entry name" value="HATPase_dom"/>
</dbReference>